<accession>A0AAV8YDZ3</accession>
<reference evidence="7" key="1">
    <citation type="journal article" date="2023" name="Insect Mol. Biol.">
        <title>Genome sequencing provides insights into the evolution of gene families encoding plant cell wall-degrading enzymes in longhorned beetles.</title>
        <authorList>
            <person name="Shin N.R."/>
            <person name="Okamura Y."/>
            <person name="Kirsch R."/>
            <person name="Pauchet Y."/>
        </authorList>
    </citation>
    <scope>NUCLEOTIDE SEQUENCE</scope>
    <source>
        <strain evidence="7">AMC_N1</strain>
    </source>
</reference>
<dbReference type="SUPFAM" id="SSF47616">
    <property type="entry name" value="GST C-terminal domain-like"/>
    <property type="match status" value="1"/>
</dbReference>
<dbReference type="CDD" id="cd03192">
    <property type="entry name" value="GST_C_Sigma_like"/>
    <property type="match status" value="1"/>
</dbReference>
<dbReference type="AlphaFoldDB" id="A0AAV8YDZ3"/>
<protein>
    <recommendedName>
        <fullName evidence="2">glutathione transferase</fullName>
        <ecNumber evidence="2">2.5.1.18</ecNumber>
    </recommendedName>
</protein>
<dbReference type="GO" id="GO:0006749">
    <property type="term" value="P:glutathione metabolic process"/>
    <property type="evidence" value="ECO:0007669"/>
    <property type="project" value="TreeGrafter"/>
</dbReference>
<dbReference type="InterPro" id="IPR036282">
    <property type="entry name" value="Glutathione-S-Trfase_C_sf"/>
</dbReference>
<sequence>MELWIQKKLPTQNLIRTVFFFFLETPFGMLPILEIDGRPVAQSIAVARYLAREFGLAGKDEWESLQCDVLIDTLGDLKQAISQIRLEQDPIKKEEKKAILLKETIPFYLSRFDKHLSENNGYLVGSEVSFNKHLGQFYKIFVTLRGFTF</sequence>
<dbReference type="Proteomes" id="UP001162162">
    <property type="component" value="Unassembled WGS sequence"/>
</dbReference>
<comment type="catalytic activity">
    <reaction evidence="5">
        <text>RX + glutathione = an S-substituted glutathione + a halide anion + H(+)</text>
        <dbReference type="Rhea" id="RHEA:16437"/>
        <dbReference type="ChEBI" id="CHEBI:15378"/>
        <dbReference type="ChEBI" id="CHEBI:16042"/>
        <dbReference type="ChEBI" id="CHEBI:17792"/>
        <dbReference type="ChEBI" id="CHEBI:57925"/>
        <dbReference type="ChEBI" id="CHEBI:90779"/>
        <dbReference type="EC" id="2.5.1.18"/>
    </reaction>
</comment>
<keyword evidence="8" id="KW-1185">Reference proteome</keyword>
<evidence type="ECO:0000256" key="5">
    <source>
        <dbReference type="ARBA" id="ARBA00047960"/>
    </source>
</evidence>
<dbReference type="PANTHER" id="PTHR11571:SF224">
    <property type="entry name" value="HEMATOPOIETIC PROSTAGLANDIN D SYNTHASE"/>
    <property type="match status" value="1"/>
</dbReference>
<dbReference type="Gene3D" id="3.40.30.10">
    <property type="entry name" value="Glutaredoxin"/>
    <property type="match status" value="1"/>
</dbReference>
<dbReference type="FunFam" id="1.20.1050.10:FF:000030">
    <property type="entry name" value="Glutathione S-transferase S1"/>
    <property type="match status" value="1"/>
</dbReference>
<dbReference type="InterPro" id="IPR004045">
    <property type="entry name" value="Glutathione_S-Trfase_N"/>
</dbReference>
<comment type="similarity">
    <text evidence="4">Belongs to the GST superfamily. Sigma family.</text>
</comment>
<dbReference type="Pfam" id="PF14497">
    <property type="entry name" value="GST_C_3"/>
    <property type="match status" value="1"/>
</dbReference>
<dbReference type="EMBL" id="JAPWTK010000126">
    <property type="protein sequence ID" value="KAJ8948970.1"/>
    <property type="molecule type" value="Genomic_DNA"/>
</dbReference>
<keyword evidence="3" id="KW-0808">Transferase</keyword>
<dbReference type="GO" id="GO:0004364">
    <property type="term" value="F:glutathione transferase activity"/>
    <property type="evidence" value="ECO:0007669"/>
    <property type="project" value="UniProtKB-EC"/>
</dbReference>
<evidence type="ECO:0000256" key="2">
    <source>
        <dbReference type="ARBA" id="ARBA00012452"/>
    </source>
</evidence>
<dbReference type="Gene3D" id="1.20.1050.10">
    <property type="match status" value="1"/>
</dbReference>
<dbReference type="PANTHER" id="PTHR11571">
    <property type="entry name" value="GLUTATHIONE S-TRANSFERASE"/>
    <property type="match status" value="1"/>
</dbReference>
<dbReference type="EC" id="2.5.1.18" evidence="2"/>
<comment type="caution">
    <text evidence="7">The sequence shown here is derived from an EMBL/GenBank/DDBJ whole genome shotgun (WGS) entry which is preliminary data.</text>
</comment>
<dbReference type="InterPro" id="IPR004046">
    <property type="entry name" value="GST_C"/>
</dbReference>
<feature type="domain" description="GST N-terminal" evidence="6">
    <location>
        <begin position="1"/>
        <end position="58"/>
    </location>
</feature>
<evidence type="ECO:0000256" key="4">
    <source>
        <dbReference type="ARBA" id="ARBA00038317"/>
    </source>
</evidence>
<dbReference type="InterPro" id="IPR050213">
    <property type="entry name" value="GST_superfamily"/>
</dbReference>
<dbReference type="InterPro" id="IPR036249">
    <property type="entry name" value="Thioredoxin-like_sf"/>
</dbReference>
<dbReference type="PROSITE" id="PS50404">
    <property type="entry name" value="GST_NTER"/>
    <property type="match status" value="1"/>
</dbReference>
<organism evidence="7 8">
    <name type="scientific">Aromia moschata</name>
    <dbReference type="NCBI Taxonomy" id="1265417"/>
    <lineage>
        <taxon>Eukaryota</taxon>
        <taxon>Metazoa</taxon>
        <taxon>Ecdysozoa</taxon>
        <taxon>Arthropoda</taxon>
        <taxon>Hexapoda</taxon>
        <taxon>Insecta</taxon>
        <taxon>Pterygota</taxon>
        <taxon>Neoptera</taxon>
        <taxon>Endopterygota</taxon>
        <taxon>Coleoptera</taxon>
        <taxon>Polyphaga</taxon>
        <taxon>Cucujiformia</taxon>
        <taxon>Chrysomeloidea</taxon>
        <taxon>Cerambycidae</taxon>
        <taxon>Cerambycinae</taxon>
        <taxon>Callichromatini</taxon>
        <taxon>Aromia</taxon>
    </lineage>
</organism>
<evidence type="ECO:0000259" key="6">
    <source>
        <dbReference type="PROSITE" id="PS50404"/>
    </source>
</evidence>
<comment type="subunit">
    <text evidence="1">Homodimer.</text>
</comment>
<name>A0AAV8YDZ3_9CUCU</name>
<evidence type="ECO:0000313" key="8">
    <source>
        <dbReference type="Proteomes" id="UP001162162"/>
    </source>
</evidence>
<dbReference type="SUPFAM" id="SSF52833">
    <property type="entry name" value="Thioredoxin-like"/>
    <property type="match status" value="1"/>
</dbReference>
<gene>
    <name evidence="7" type="ORF">NQ318_022994</name>
</gene>
<evidence type="ECO:0000256" key="1">
    <source>
        <dbReference type="ARBA" id="ARBA00011738"/>
    </source>
</evidence>
<proteinExistence type="inferred from homology"/>
<evidence type="ECO:0000256" key="3">
    <source>
        <dbReference type="ARBA" id="ARBA00022679"/>
    </source>
</evidence>
<evidence type="ECO:0000313" key="7">
    <source>
        <dbReference type="EMBL" id="KAJ8948970.1"/>
    </source>
</evidence>